<feature type="compositionally biased region" description="Polar residues" evidence="2">
    <location>
        <begin position="135"/>
        <end position="144"/>
    </location>
</feature>
<dbReference type="Proteomes" id="UP000442695">
    <property type="component" value="Unassembled WGS sequence"/>
</dbReference>
<gene>
    <name evidence="3" type="ORF">GN299_18125</name>
</gene>
<feature type="compositionally biased region" description="Polar residues" evidence="2">
    <location>
        <begin position="174"/>
        <end position="185"/>
    </location>
</feature>
<accession>A0A7V8EEL8</accession>
<feature type="compositionally biased region" description="Low complexity" evidence="2">
    <location>
        <begin position="240"/>
        <end position="253"/>
    </location>
</feature>
<feature type="coiled-coil region" evidence="1">
    <location>
        <begin position="98"/>
        <end position="125"/>
    </location>
</feature>
<proteinExistence type="predicted"/>
<keyword evidence="1" id="KW-0175">Coiled coil</keyword>
<comment type="caution">
    <text evidence="3">The sequence shown here is derived from an EMBL/GenBank/DDBJ whole genome shotgun (WGS) entry which is preliminary data.</text>
</comment>
<dbReference type="EMBL" id="WOWR01000025">
    <property type="protein sequence ID" value="KAF0253436.1"/>
    <property type="molecule type" value="Genomic_DNA"/>
</dbReference>
<feature type="region of interest" description="Disordered" evidence="2">
    <location>
        <begin position="135"/>
        <end position="279"/>
    </location>
</feature>
<feature type="compositionally biased region" description="Polar residues" evidence="2">
    <location>
        <begin position="208"/>
        <end position="239"/>
    </location>
</feature>
<dbReference type="AlphaFoldDB" id="A0A7V8EEL8"/>
<reference evidence="3 4" key="1">
    <citation type="submission" date="2019-12" db="EMBL/GenBank/DDBJ databases">
        <authorList>
            <person name="Woiski C."/>
        </authorList>
    </citation>
    <scope>NUCLEOTIDE SEQUENCE [LARGE SCALE GENOMIC DNA]</scope>
    <source>
        <strain evidence="3 4">BOE100</strain>
    </source>
</reference>
<evidence type="ECO:0000313" key="3">
    <source>
        <dbReference type="EMBL" id="KAF0253436.1"/>
    </source>
</evidence>
<evidence type="ECO:0000313" key="4">
    <source>
        <dbReference type="Proteomes" id="UP000442695"/>
    </source>
</evidence>
<evidence type="ECO:0000256" key="2">
    <source>
        <dbReference type="SAM" id="MobiDB-lite"/>
    </source>
</evidence>
<evidence type="ECO:0000256" key="1">
    <source>
        <dbReference type="SAM" id="Coils"/>
    </source>
</evidence>
<dbReference type="RefSeq" id="WP_156859289.1">
    <property type="nucleotide sequence ID" value="NZ_WOWR01000025.1"/>
</dbReference>
<organism evidence="3 4">
    <name type="scientific">Pseudomonas putida</name>
    <name type="common">Arthrobacter siderocapsulatus</name>
    <dbReference type="NCBI Taxonomy" id="303"/>
    <lineage>
        <taxon>Bacteria</taxon>
        <taxon>Pseudomonadati</taxon>
        <taxon>Pseudomonadota</taxon>
        <taxon>Gammaproteobacteria</taxon>
        <taxon>Pseudomonadales</taxon>
        <taxon>Pseudomonadaceae</taxon>
        <taxon>Pseudomonas</taxon>
    </lineage>
</organism>
<feature type="compositionally biased region" description="Polar residues" evidence="2">
    <location>
        <begin position="263"/>
        <end position="277"/>
    </location>
</feature>
<name>A0A7V8EEL8_PSEPU</name>
<sequence>MSDAEKKPQIQLTKKHGLVLAGIVCVGLAATFFNSGEKKTEQVDVGVKPIEVGSDPVNDISVKDKDASLTVFAKKFETVDQKLDLQQKDFDEREKKLRNEFKDEANTLKAQVASLSDEIVGLRSKGIEDAYQNANKNDSKTIQTPPAMPEKLPDLDGGLNFDGLNFNMDAPKPQAQNGPQSSNLYGPNYFILKPDSVGRPVNKKSGGDSLNASENDLFSSMSTPAAQNTNFSDQNAGRGQSQQPAEQSQPQPQYANAAEAYKAQQQASQTGNGQLNTGPRMEKITIPAFSFVEVTTLHGVACPIGANSPNAKSKSEIPARPVVLPVRGVFRGPNGATVDVGNIHLMGLCSGRRTSSSNSGRATVRVEQMSYWDESGDAQMSQSPGYIVDSRDNEQDVYGRLDQASGRTLALESTAAAGAAFAAALSQSEYTTSNNLDSNGSTSVQQLTGSATKAATTQGIAAIFNKIAERFEQEANAAIDTVVVEPGIRLRFVTEQPINIYKPAEAFDIDAGRSDVLL</sequence>
<protein>
    <submittedName>
        <fullName evidence="3">Conjugal transfer protein TraB</fullName>
    </submittedName>
</protein>